<dbReference type="PANTHER" id="PTHR30529:SF1">
    <property type="entry name" value="CYTOCHROME B561 HOMOLOG 2"/>
    <property type="match status" value="1"/>
</dbReference>
<evidence type="ECO:0000256" key="3">
    <source>
        <dbReference type="ARBA" id="ARBA00022448"/>
    </source>
</evidence>
<dbReference type="Gene3D" id="1.20.950.20">
    <property type="entry name" value="Transmembrane di-heme cytochromes, Chain C"/>
    <property type="match status" value="1"/>
</dbReference>
<evidence type="ECO:0000256" key="11">
    <source>
        <dbReference type="ARBA" id="ARBA00023136"/>
    </source>
</evidence>
<keyword evidence="4" id="KW-1003">Cell membrane</keyword>
<gene>
    <name evidence="15" type="ORF">GCM10008179_07600</name>
</gene>
<name>A0A9W6MUN4_9HYPH</name>
<keyword evidence="3" id="KW-0813">Transport</keyword>
<evidence type="ECO:0000256" key="7">
    <source>
        <dbReference type="ARBA" id="ARBA00022723"/>
    </source>
</evidence>
<dbReference type="GO" id="GO:0020037">
    <property type="term" value="F:heme binding"/>
    <property type="evidence" value="ECO:0007669"/>
    <property type="project" value="TreeGrafter"/>
</dbReference>
<dbReference type="InterPro" id="IPR016174">
    <property type="entry name" value="Di-haem_cyt_TM"/>
</dbReference>
<keyword evidence="10" id="KW-0408">Iron</keyword>
<dbReference type="Pfam" id="PF01292">
    <property type="entry name" value="Ni_hydr_CYTB"/>
    <property type="match status" value="1"/>
</dbReference>
<comment type="subcellular location">
    <subcellularLocation>
        <location evidence="2">Cell membrane</location>
        <topology evidence="2">Multi-pass membrane protein</topology>
    </subcellularLocation>
</comment>
<dbReference type="GO" id="GO:0022904">
    <property type="term" value="P:respiratory electron transport chain"/>
    <property type="evidence" value="ECO:0007669"/>
    <property type="project" value="InterPro"/>
</dbReference>
<reference evidence="15" key="1">
    <citation type="journal article" date="2014" name="Int. J. Syst. Evol. Microbiol.">
        <title>Complete genome sequence of Corynebacterium casei LMG S-19264T (=DSM 44701T), isolated from a smear-ripened cheese.</title>
        <authorList>
            <consortium name="US DOE Joint Genome Institute (JGI-PGF)"/>
            <person name="Walter F."/>
            <person name="Albersmeier A."/>
            <person name="Kalinowski J."/>
            <person name="Ruckert C."/>
        </authorList>
    </citation>
    <scope>NUCLEOTIDE SEQUENCE</scope>
    <source>
        <strain evidence="15">VKM B-2347</strain>
    </source>
</reference>
<evidence type="ECO:0000256" key="4">
    <source>
        <dbReference type="ARBA" id="ARBA00022475"/>
    </source>
</evidence>
<evidence type="ECO:0000256" key="12">
    <source>
        <dbReference type="ARBA" id="ARBA00037975"/>
    </source>
</evidence>
<evidence type="ECO:0000256" key="2">
    <source>
        <dbReference type="ARBA" id="ARBA00004651"/>
    </source>
</evidence>
<organism evidence="15 16">
    <name type="scientific">Hansschlegelia plantiphila</name>
    <dbReference type="NCBI Taxonomy" id="374655"/>
    <lineage>
        <taxon>Bacteria</taxon>
        <taxon>Pseudomonadati</taxon>
        <taxon>Pseudomonadota</taxon>
        <taxon>Alphaproteobacteria</taxon>
        <taxon>Hyphomicrobiales</taxon>
        <taxon>Methylopilaceae</taxon>
        <taxon>Hansschlegelia</taxon>
    </lineage>
</organism>
<keyword evidence="8" id="KW-0249">Electron transport</keyword>
<evidence type="ECO:0000313" key="16">
    <source>
        <dbReference type="Proteomes" id="UP001143372"/>
    </source>
</evidence>
<sequence length="181" mass="19611">MNEIRTTPAAGGYTLTAKILHWLVAIAVIGLILVGLSLDSIPKGPSQDLAYFLHKSTGVVVLALMTARIAWRLTNPPPPSEPDLARWQVGLSHAVHWTLYAILLVMPVLGWAGSNAFGAPVSVFGLFTMPTLLAEDKELAKQILGWHARLGITAGLLIVLHISAALYHRFVRHDAVLARMT</sequence>
<keyword evidence="6 13" id="KW-0812">Transmembrane</keyword>
<protein>
    <submittedName>
        <fullName evidence="15">Cytochrome b</fullName>
    </submittedName>
</protein>
<dbReference type="GO" id="GO:0046872">
    <property type="term" value="F:metal ion binding"/>
    <property type="evidence" value="ECO:0007669"/>
    <property type="project" value="UniProtKB-KW"/>
</dbReference>
<dbReference type="AlphaFoldDB" id="A0A9W6MUN4"/>
<feature type="transmembrane region" description="Helical" evidence="13">
    <location>
        <begin position="116"/>
        <end position="134"/>
    </location>
</feature>
<evidence type="ECO:0000256" key="13">
    <source>
        <dbReference type="SAM" id="Phobius"/>
    </source>
</evidence>
<proteinExistence type="inferred from homology"/>
<keyword evidence="5" id="KW-0349">Heme</keyword>
<comment type="caution">
    <text evidence="15">The sequence shown here is derived from an EMBL/GenBank/DDBJ whole genome shotgun (WGS) entry which is preliminary data.</text>
</comment>
<feature type="domain" description="Cytochrome b561 bacterial/Ni-hydrogenase" evidence="14">
    <location>
        <begin position="13"/>
        <end position="181"/>
    </location>
</feature>
<feature type="transmembrane region" description="Helical" evidence="13">
    <location>
        <begin position="19"/>
        <end position="38"/>
    </location>
</feature>
<evidence type="ECO:0000259" key="14">
    <source>
        <dbReference type="Pfam" id="PF01292"/>
    </source>
</evidence>
<feature type="transmembrane region" description="Helical" evidence="13">
    <location>
        <begin position="146"/>
        <end position="167"/>
    </location>
</feature>
<dbReference type="InterPro" id="IPR052168">
    <property type="entry name" value="Cytochrome_b561_oxidase"/>
</dbReference>
<accession>A0A9W6MUN4</accession>
<comment type="similarity">
    <text evidence="12">Belongs to the cytochrome b561 family.</text>
</comment>
<dbReference type="PANTHER" id="PTHR30529">
    <property type="entry name" value="CYTOCHROME B561"/>
    <property type="match status" value="1"/>
</dbReference>
<reference evidence="15" key="2">
    <citation type="submission" date="2023-01" db="EMBL/GenBank/DDBJ databases">
        <authorList>
            <person name="Sun Q."/>
            <person name="Evtushenko L."/>
        </authorList>
    </citation>
    <scope>NUCLEOTIDE SEQUENCE</scope>
    <source>
        <strain evidence="15">VKM B-2347</strain>
    </source>
</reference>
<dbReference type="InterPro" id="IPR011577">
    <property type="entry name" value="Cyt_b561_bac/Ni-Hgenase"/>
</dbReference>
<evidence type="ECO:0000256" key="10">
    <source>
        <dbReference type="ARBA" id="ARBA00023004"/>
    </source>
</evidence>
<keyword evidence="11 13" id="KW-0472">Membrane</keyword>
<feature type="transmembrane region" description="Helical" evidence="13">
    <location>
        <begin position="91"/>
        <end position="109"/>
    </location>
</feature>
<evidence type="ECO:0000256" key="5">
    <source>
        <dbReference type="ARBA" id="ARBA00022617"/>
    </source>
</evidence>
<dbReference type="SUPFAM" id="SSF81342">
    <property type="entry name" value="Transmembrane di-heme cytochromes"/>
    <property type="match status" value="1"/>
</dbReference>
<evidence type="ECO:0000256" key="8">
    <source>
        <dbReference type="ARBA" id="ARBA00022982"/>
    </source>
</evidence>
<dbReference type="Proteomes" id="UP001143372">
    <property type="component" value="Unassembled WGS sequence"/>
</dbReference>
<evidence type="ECO:0000256" key="9">
    <source>
        <dbReference type="ARBA" id="ARBA00022989"/>
    </source>
</evidence>
<dbReference type="RefSeq" id="WP_271167381.1">
    <property type="nucleotide sequence ID" value="NZ_BSFI01000004.1"/>
</dbReference>
<keyword evidence="7" id="KW-0479">Metal-binding</keyword>
<dbReference type="EMBL" id="BSFI01000004">
    <property type="protein sequence ID" value="GLK67122.1"/>
    <property type="molecule type" value="Genomic_DNA"/>
</dbReference>
<keyword evidence="16" id="KW-1185">Reference proteome</keyword>
<evidence type="ECO:0000256" key="6">
    <source>
        <dbReference type="ARBA" id="ARBA00022692"/>
    </source>
</evidence>
<keyword evidence="9 13" id="KW-1133">Transmembrane helix</keyword>
<evidence type="ECO:0000256" key="1">
    <source>
        <dbReference type="ARBA" id="ARBA00001970"/>
    </source>
</evidence>
<comment type="cofactor">
    <cofactor evidence="1">
        <name>heme b</name>
        <dbReference type="ChEBI" id="CHEBI:60344"/>
    </cofactor>
</comment>
<dbReference type="GO" id="GO:0005886">
    <property type="term" value="C:plasma membrane"/>
    <property type="evidence" value="ECO:0007669"/>
    <property type="project" value="UniProtKB-SubCell"/>
</dbReference>
<dbReference type="GO" id="GO:0009055">
    <property type="term" value="F:electron transfer activity"/>
    <property type="evidence" value="ECO:0007669"/>
    <property type="project" value="InterPro"/>
</dbReference>
<evidence type="ECO:0000313" key="15">
    <source>
        <dbReference type="EMBL" id="GLK67122.1"/>
    </source>
</evidence>